<comment type="caution">
    <text evidence="2">The sequence shown here is derived from an EMBL/GenBank/DDBJ whole genome shotgun (WGS) entry which is preliminary data.</text>
</comment>
<sequence>MKDFHDAMSAWPSERAIILHADSDHELEVFYVNADVSPSAVHGDDMAAQGSIMALSPEMFARVVSNDSDIRRLAVSESDRPIVVLSSSAAAPGCFLGQRFADALQNQEQLRRDVYVSRGEQIVWEQALDRAPLSVERMGDMPQPSRSGERRPDDEAKIWELYPATGRYSS</sequence>
<proteinExistence type="predicted"/>
<accession>A0ABV2WVJ8</accession>
<reference evidence="2 3" key="1">
    <citation type="submission" date="2024-06" db="EMBL/GenBank/DDBJ databases">
        <title>The Natural Products Discovery Center: Release of the First 8490 Sequenced Strains for Exploring Actinobacteria Biosynthetic Diversity.</title>
        <authorList>
            <person name="Kalkreuter E."/>
            <person name="Kautsar S.A."/>
            <person name="Yang D."/>
            <person name="Bader C.D."/>
            <person name="Teijaro C.N."/>
            <person name="Fluegel L."/>
            <person name="Davis C.M."/>
            <person name="Simpson J.R."/>
            <person name="Lauterbach L."/>
            <person name="Steele A.D."/>
            <person name="Gui C."/>
            <person name="Meng S."/>
            <person name="Li G."/>
            <person name="Viehrig K."/>
            <person name="Ye F."/>
            <person name="Su P."/>
            <person name="Kiefer A.F."/>
            <person name="Nichols A."/>
            <person name="Cepeda A.J."/>
            <person name="Yan W."/>
            <person name="Fan B."/>
            <person name="Jiang Y."/>
            <person name="Adhikari A."/>
            <person name="Zheng C.-J."/>
            <person name="Schuster L."/>
            <person name="Cowan T.M."/>
            <person name="Smanski M.J."/>
            <person name="Chevrette M.G."/>
            <person name="De Carvalho L.P.S."/>
            <person name="Shen B."/>
        </authorList>
    </citation>
    <scope>NUCLEOTIDE SEQUENCE [LARGE SCALE GENOMIC DNA]</scope>
    <source>
        <strain evidence="2 3">NPDC019708</strain>
    </source>
</reference>
<evidence type="ECO:0000256" key="1">
    <source>
        <dbReference type="SAM" id="MobiDB-lite"/>
    </source>
</evidence>
<feature type="region of interest" description="Disordered" evidence="1">
    <location>
        <begin position="134"/>
        <end position="156"/>
    </location>
</feature>
<dbReference type="Proteomes" id="UP001550628">
    <property type="component" value="Unassembled WGS sequence"/>
</dbReference>
<protein>
    <submittedName>
        <fullName evidence="2">Uncharacterized protein</fullName>
    </submittedName>
</protein>
<evidence type="ECO:0000313" key="2">
    <source>
        <dbReference type="EMBL" id="MEU1954909.1"/>
    </source>
</evidence>
<gene>
    <name evidence="2" type="ORF">ABZ510_23955</name>
</gene>
<evidence type="ECO:0000313" key="3">
    <source>
        <dbReference type="Proteomes" id="UP001550628"/>
    </source>
</evidence>
<feature type="compositionally biased region" description="Basic and acidic residues" evidence="1">
    <location>
        <begin position="147"/>
        <end position="156"/>
    </location>
</feature>
<name>A0ABV2WVJ8_9NOCA</name>
<organism evidence="2 3">
    <name type="scientific">Nocardia rhamnosiphila</name>
    <dbReference type="NCBI Taxonomy" id="426716"/>
    <lineage>
        <taxon>Bacteria</taxon>
        <taxon>Bacillati</taxon>
        <taxon>Actinomycetota</taxon>
        <taxon>Actinomycetes</taxon>
        <taxon>Mycobacteriales</taxon>
        <taxon>Nocardiaceae</taxon>
        <taxon>Nocardia</taxon>
    </lineage>
</organism>
<keyword evidence="3" id="KW-1185">Reference proteome</keyword>
<dbReference type="RefSeq" id="WP_356955824.1">
    <property type="nucleotide sequence ID" value="NZ_JBEYBD010000004.1"/>
</dbReference>
<dbReference type="EMBL" id="JBEYBF010000018">
    <property type="protein sequence ID" value="MEU1954909.1"/>
    <property type="molecule type" value="Genomic_DNA"/>
</dbReference>